<keyword evidence="1" id="KW-0328">Glycosyltransferase</keyword>
<dbReference type="PANTHER" id="PTHR30160">
    <property type="entry name" value="TETRAACYLDISACCHARIDE 4'-KINASE-RELATED"/>
    <property type="match status" value="1"/>
</dbReference>
<gene>
    <name evidence="3" type="ORF">EBN03_18860</name>
</gene>
<dbReference type="Pfam" id="PF01075">
    <property type="entry name" value="Glyco_transf_9"/>
    <property type="match status" value="1"/>
</dbReference>
<protein>
    <submittedName>
        <fullName evidence="3">Glycosyltransferase family 9 protein</fullName>
    </submittedName>
</protein>
<keyword evidence="2 3" id="KW-0808">Transferase</keyword>
<sequence>MAVVLVLRARGLGDLLAAVPALRALRRARPRDHLVLAAPYRLKPIVDLIAAVDEMIPASDVADLRWDRGAPDLAVNLQGRSAGAIAELIATDAQHILTFRNPAFPELRGPDWQPELHEIDRWCHLLESAGIGADARNLGLMPPVTTGSHRDCVVVHVGAGAAARRWPPERFAAVVRHLLVQGREVVLTGDEYEREIALAVAARAGLPVRQVLAGQQNLLEVAATMAEAALVVCGDTGPAALATAFGTRTVLLFGPTSPELTGPPVHLRGRHIVLWAGRSGDRYGTHPDPGLLEITVEQVIEAANRQLRTRSGSGALSGPDVRRVG</sequence>
<dbReference type="PANTHER" id="PTHR30160:SF1">
    <property type="entry name" value="LIPOPOLYSACCHARIDE 1,2-N-ACETYLGLUCOSAMINETRANSFERASE-RELATED"/>
    <property type="match status" value="1"/>
</dbReference>
<name>A0A3M2L138_9NOCA</name>
<dbReference type="CDD" id="cd03789">
    <property type="entry name" value="GT9_LPS_heptosyltransferase"/>
    <property type="match status" value="1"/>
</dbReference>
<proteinExistence type="predicted"/>
<organism evidence="3 4">
    <name type="scientific">Nocardia stercoris</name>
    <dbReference type="NCBI Taxonomy" id="2483361"/>
    <lineage>
        <taxon>Bacteria</taxon>
        <taxon>Bacillati</taxon>
        <taxon>Actinomycetota</taxon>
        <taxon>Actinomycetes</taxon>
        <taxon>Mycobacteriales</taxon>
        <taxon>Nocardiaceae</taxon>
        <taxon>Nocardia</taxon>
    </lineage>
</organism>
<evidence type="ECO:0000313" key="4">
    <source>
        <dbReference type="Proteomes" id="UP000279275"/>
    </source>
</evidence>
<evidence type="ECO:0000313" key="3">
    <source>
        <dbReference type="EMBL" id="RMI31412.1"/>
    </source>
</evidence>
<reference evidence="3 4" key="1">
    <citation type="submission" date="2018-10" db="EMBL/GenBank/DDBJ databases">
        <title>Isolation from cow dung.</title>
        <authorList>
            <person name="Ling L."/>
        </authorList>
    </citation>
    <scope>NUCLEOTIDE SEQUENCE [LARGE SCALE GENOMIC DNA]</scope>
    <source>
        <strain evidence="3 4">NEAU-LL90</strain>
    </source>
</reference>
<dbReference type="Proteomes" id="UP000279275">
    <property type="component" value="Unassembled WGS sequence"/>
</dbReference>
<dbReference type="GO" id="GO:0008713">
    <property type="term" value="F:ADP-heptose-lipopolysaccharide heptosyltransferase activity"/>
    <property type="evidence" value="ECO:0007669"/>
    <property type="project" value="TreeGrafter"/>
</dbReference>
<dbReference type="GO" id="GO:0009244">
    <property type="term" value="P:lipopolysaccharide core region biosynthetic process"/>
    <property type="evidence" value="ECO:0007669"/>
    <property type="project" value="TreeGrafter"/>
</dbReference>
<dbReference type="OrthoDB" id="9807356at2"/>
<dbReference type="InterPro" id="IPR051199">
    <property type="entry name" value="LPS_LOS_Heptosyltrfase"/>
</dbReference>
<dbReference type="SUPFAM" id="SSF53756">
    <property type="entry name" value="UDP-Glycosyltransferase/glycogen phosphorylase"/>
    <property type="match status" value="1"/>
</dbReference>
<dbReference type="GO" id="GO:0005829">
    <property type="term" value="C:cytosol"/>
    <property type="evidence" value="ECO:0007669"/>
    <property type="project" value="TreeGrafter"/>
</dbReference>
<evidence type="ECO:0000256" key="2">
    <source>
        <dbReference type="ARBA" id="ARBA00022679"/>
    </source>
</evidence>
<dbReference type="EMBL" id="RFFH01000007">
    <property type="protein sequence ID" value="RMI31412.1"/>
    <property type="molecule type" value="Genomic_DNA"/>
</dbReference>
<comment type="caution">
    <text evidence="3">The sequence shown here is derived from an EMBL/GenBank/DDBJ whole genome shotgun (WGS) entry which is preliminary data.</text>
</comment>
<evidence type="ECO:0000256" key="1">
    <source>
        <dbReference type="ARBA" id="ARBA00022676"/>
    </source>
</evidence>
<keyword evidence="4" id="KW-1185">Reference proteome</keyword>
<dbReference type="Gene3D" id="3.40.50.2000">
    <property type="entry name" value="Glycogen Phosphorylase B"/>
    <property type="match status" value="2"/>
</dbReference>
<accession>A0A3M2L138</accession>
<dbReference type="InterPro" id="IPR002201">
    <property type="entry name" value="Glyco_trans_9"/>
</dbReference>
<dbReference type="AlphaFoldDB" id="A0A3M2L138"/>
<dbReference type="RefSeq" id="WP_122189362.1">
    <property type="nucleotide sequence ID" value="NZ_RFFH01000007.1"/>
</dbReference>